<dbReference type="KEGG" id="mpi:Mpet_1768"/>
<sequence>MICNADFHIHSLFSMASSRNTTPENLIDSCLIKGLDILGSGDALHPVWRKMWDDYGPDDKDVTVIPTTEVQAEGRVHHLILMEDFDQAQTIAEEFRPYSKNIDSDGRPHVNLDGGRIAKIVHDAGAYIGPAHAFTPWTGMYGRFDSLHECYGGEPVDFLELGLSADTTYGERIPELLGIPFLSNSDAHSPQLHKLGREFNRLDISCRSIKSVLDAVFRGKIVLNAGFFPEEGKYNRTACTRCYRQFSVPEAEGLSWRCPDDGGSIKMGVRDRALSHSNESAQHGNRPPYMHIIPLGEIIQKTVGASSPGTKKCAGLYKSFIDSLGDEISILIDIPYERLSSVDEKTAEAILKFRNEDVVLHPGGGGKYGGFDLVLN</sequence>
<dbReference type="Gene3D" id="3.20.20.140">
    <property type="entry name" value="Metal-dependent hydrolases"/>
    <property type="match status" value="1"/>
</dbReference>
<evidence type="ECO:0000313" key="2">
    <source>
        <dbReference type="Proteomes" id="UP000006565"/>
    </source>
</evidence>
<dbReference type="HOGENOM" id="CLU_060249_0_0_2"/>
<dbReference type="eggNOG" id="arCOG04881">
    <property type="taxonomic scope" value="Archaea"/>
</dbReference>
<dbReference type="InterPro" id="IPR016195">
    <property type="entry name" value="Pol/histidinol_Pase-like"/>
</dbReference>
<evidence type="ECO:0000313" key="1">
    <source>
        <dbReference type="EMBL" id="ADN36521.1"/>
    </source>
</evidence>
<gene>
    <name evidence="1" type="ordered locus">Mpet_1768</name>
</gene>
<proteinExistence type="predicted"/>
<dbReference type="Proteomes" id="UP000006565">
    <property type="component" value="Chromosome"/>
</dbReference>
<dbReference type="OrthoDB" id="114814at2157"/>
<dbReference type="CDD" id="cd19067">
    <property type="entry name" value="PfuEndoQ-like"/>
    <property type="match status" value="1"/>
</dbReference>
<dbReference type="GeneID" id="9744243"/>
<name>E1RHY3_METP4</name>
<protein>
    <submittedName>
        <fullName evidence="1">PHP domain protein</fullName>
    </submittedName>
</protein>
<organism evidence="1 2">
    <name type="scientific">Methanolacinia petrolearia (strain DSM 11571 / OCM 486 / SEBR 4847)</name>
    <name type="common">Methanoplanus petrolearius</name>
    <dbReference type="NCBI Taxonomy" id="679926"/>
    <lineage>
        <taxon>Archaea</taxon>
        <taxon>Methanobacteriati</taxon>
        <taxon>Methanobacteriota</taxon>
        <taxon>Stenosarchaea group</taxon>
        <taxon>Methanomicrobia</taxon>
        <taxon>Methanomicrobiales</taxon>
        <taxon>Methanomicrobiaceae</taxon>
        <taxon>Methanolacinia</taxon>
    </lineage>
</organism>
<dbReference type="EMBL" id="CP002117">
    <property type="protein sequence ID" value="ADN36521.1"/>
    <property type="molecule type" value="Genomic_DNA"/>
</dbReference>
<dbReference type="STRING" id="679926.Mpet_1768"/>
<dbReference type="PANTHER" id="PTHR40084:SF1">
    <property type="entry name" value="PHOSPHOTRANSFERASE"/>
    <property type="match status" value="1"/>
</dbReference>
<accession>E1RHY3</accession>
<dbReference type="PANTHER" id="PTHR40084">
    <property type="entry name" value="PHOSPHOHYDROLASE, PHP FAMILY"/>
    <property type="match status" value="1"/>
</dbReference>
<dbReference type="SUPFAM" id="SSF89550">
    <property type="entry name" value="PHP domain-like"/>
    <property type="match status" value="1"/>
</dbReference>
<keyword evidence="2" id="KW-1185">Reference proteome</keyword>
<dbReference type="AlphaFoldDB" id="E1RHY3"/>
<dbReference type="RefSeq" id="WP_013329698.1">
    <property type="nucleotide sequence ID" value="NC_014507.1"/>
</dbReference>
<reference evidence="1 2" key="1">
    <citation type="journal article" date="2010" name="Stand. Genomic Sci.">
        <title>Complete genome sequence of Methanoplanus petrolearius type strain (SEBR 4847).</title>
        <authorList>
            <person name="Brambilla E."/>
            <person name="Djao O.D."/>
            <person name="Daligault H."/>
            <person name="Lapidus A."/>
            <person name="Lucas S."/>
            <person name="Hammon N."/>
            <person name="Nolan M."/>
            <person name="Tice H."/>
            <person name="Cheng J.F."/>
            <person name="Han C."/>
            <person name="Tapia R."/>
            <person name="Goodwin L."/>
            <person name="Pitluck S."/>
            <person name="Liolios K."/>
            <person name="Ivanova N."/>
            <person name="Mavromatis K."/>
            <person name="Mikhailova N."/>
            <person name="Pati A."/>
            <person name="Chen A."/>
            <person name="Palaniappan K."/>
            <person name="Land M."/>
            <person name="Hauser L."/>
            <person name="Chang Y.J."/>
            <person name="Jeffries C.D."/>
            <person name="Rohde M."/>
            <person name="Spring S."/>
            <person name="Sikorski J."/>
            <person name="Goker M."/>
            <person name="Woyke T."/>
            <person name="Bristow J."/>
            <person name="Eisen J.A."/>
            <person name="Markowitz V."/>
            <person name="Hugenholtz P."/>
            <person name="Kyrpides N.C."/>
            <person name="Klenk H.P."/>
        </authorList>
    </citation>
    <scope>NUCLEOTIDE SEQUENCE [LARGE SCALE GENOMIC DNA]</scope>
    <source>
        <strain evidence="2">DSM 11571 / OCM 486 / SEBR 4847</strain>
    </source>
</reference>